<evidence type="ECO:0000256" key="4">
    <source>
        <dbReference type="ARBA" id="ARBA00023172"/>
    </source>
</evidence>
<dbReference type="GO" id="GO:0120230">
    <property type="term" value="F:recombinase activator activity"/>
    <property type="evidence" value="ECO:0007669"/>
    <property type="project" value="TreeGrafter"/>
</dbReference>
<dbReference type="PIRSF" id="PIRSF026991">
    <property type="entry name" value="Mnd1"/>
    <property type="match status" value="1"/>
</dbReference>
<keyword evidence="6" id="KW-0469">Meiosis</keyword>
<dbReference type="GO" id="GO:0007129">
    <property type="term" value="P:homologous chromosome pairing at meiosis"/>
    <property type="evidence" value="ECO:0007669"/>
    <property type="project" value="TreeGrafter"/>
</dbReference>
<feature type="coiled-coil region" evidence="8">
    <location>
        <begin position="83"/>
        <end position="159"/>
    </location>
</feature>
<comment type="function">
    <text evidence="7">Required for proper homologous chromosome pairing and efficient cross-over and intragenic recombination during meiosis.</text>
</comment>
<dbReference type="GO" id="GO:0120231">
    <property type="term" value="C:DNA recombinase auxiliary factor complex"/>
    <property type="evidence" value="ECO:0007669"/>
    <property type="project" value="TreeGrafter"/>
</dbReference>
<dbReference type="EMBL" id="LT598480">
    <property type="protein sequence ID" value="SCV04145.1"/>
    <property type="molecule type" value="Genomic_DNA"/>
</dbReference>
<evidence type="ECO:0000256" key="1">
    <source>
        <dbReference type="ARBA" id="ARBA00004123"/>
    </source>
</evidence>
<comment type="subcellular location">
    <subcellularLocation>
        <location evidence="1 7">Nucleus</location>
    </subcellularLocation>
</comment>
<name>A0A1G4KI39_9SACH</name>
<evidence type="ECO:0000313" key="11">
    <source>
        <dbReference type="Proteomes" id="UP000191144"/>
    </source>
</evidence>
<evidence type="ECO:0000259" key="9">
    <source>
        <dbReference type="Pfam" id="PF03962"/>
    </source>
</evidence>
<keyword evidence="4" id="KW-0233">DNA recombination</keyword>
<dbReference type="GO" id="GO:0003690">
    <property type="term" value="F:double-stranded DNA binding"/>
    <property type="evidence" value="ECO:0007669"/>
    <property type="project" value="InterPro"/>
</dbReference>
<organism evidence="10 11">
    <name type="scientific">Lachancea meyersii CBS 8951</name>
    <dbReference type="NCBI Taxonomy" id="1266667"/>
    <lineage>
        <taxon>Eukaryota</taxon>
        <taxon>Fungi</taxon>
        <taxon>Dikarya</taxon>
        <taxon>Ascomycota</taxon>
        <taxon>Saccharomycotina</taxon>
        <taxon>Saccharomycetes</taxon>
        <taxon>Saccharomycetales</taxon>
        <taxon>Saccharomycetaceae</taxon>
        <taxon>Lachancea</taxon>
    </lineage>
</organism>
<sequence>MPPKGKATVSMAQKKANVLRFFQDEHSVYNIKELEKLIPKKCNGVSPMLVKGLIQEMIDEDGIISVEKCGSTNVYWCFKNQIIMKTQQEMTSLKTRIETAEKEALEAKRTLEQNEKSIRKEFYDLDGETVSRAEQLEKLEALNAQAKSLRATCDNMMETTWDQSQMKSRMKALAPQLQKLEMVTDNIELVTGFLCRRFIVNPSDLKAELGIPEEFLEFPGLPDVV</sequence>
<gene>
    <name evidence="10" type="ORF">LAME_0H16116G</name>
</gene>
<evidence type="ECO:0000256" key="7">
    <source>
        <dbReference type="PIRNR" id="PIRNR026991"/>
    </source>
</evidence>
<dbReference type="PANTHER" id="PTHR15938:SF1">
    <property type="entry name" value="MEIOTIC NUCLEAR DIVISION PROTEIN 1"/>
    <property type="match status" value="1"/>
</dbReference>
<keyword evidence="3 8" id="KW-0175">Coiled coil</keyword>
<evidence type="ECO:0000313" key="10">
    <source>
        <dbReference type="EMBL" id="SCV04145.1"/>
    </source>
</evidence>
<dbReference type="AlphaFoldDB" id="A0A1G4KI39"/>
<feature type="domain" description="Mnd1 HTH" evidence="9">
    <location>
        <begin position="18"/>
        <end position="79"/>
    </location>
</feature>
<evidence type="ECO:0000256" key="2">
    <source>
        <dbReference type="ARBA" id="ARBA00005981"/>
    </source>
</evidence>
<proteinExistence type="inferred from homology"/>
<keyword evidence="11" id="KW-1185">Reference proteome</keyword>
<evidence type="ECO:0000256" key="3">
    <source>
        <dbReference type="ARBA" id="ARBA00023054"/>
    </source>
</evidence>
<evidence type="ECO:0000256" key="5">
    <source>
        <dbReference type="ARBA" id="ARBA00023242"/>
    </source>
</evidence>
<dbReference type="Pfam" id="PF03962">
    <property type="entry name" value="Mnd1"/>
    <property type="match status" value="1"/>
</dbReference>
<dbReference type="OrthoDB" id="9978204at2759"/>
<keyword evidence="5 7" id="KW-0539">Nucleus</keyword>
<evidence type="ECO:0000256" key="6">
    <source>
        <dbReference type="ARBA" id="ARBA00023254"/>
    </source>
</evidence>
<dbReference type="GO" id="GO:0000794">
    <property type="term" value="C:condensed nuclear chromosome"/>
    <property type="evidence" value="ECO:0007669"/>
    <property type="project" value="TreeGrafter"/>
</dbReference>
<dbReference type="GO" id="GO:0010774">
    <property type="term" value="P:meiotic strand invasion involved in reciprocal meiotic recombination"/>
    <property type="evidence" value="ECO:0007669"/>
    <property type="project" value="TreeGrafter"/>
</dbReference>
<dbReference type="InterPro" id="IPR040453">
    <property type="entry name" value="Mnd1_HTH"/>
</dbReference>
<reference evidence="11" key="1">
    <citation type="submission" date="2016-03" db="EMBL/GenBank/DDBJ databases">
        <authorList>
            <person name="Devillers Hugo."/>
        </authorList>
    </citation>
    <scope>NUCLEOTIDE SEQUENCE [LARGE SCALE GENOMIC DNA]</scope>
</reference>
<evidence type="ECO:0000256" key="8">
    <source>
        <dbReference type="SAM" id="Coils"/>
    </source>
</evidence>
<comment type="similarity">
    <text evidence="2 7">Belongs to the MND1 family.</text>
</comment>
<accession>A0A1G4KI39</accession>
<dbReference type="Proteomes" id="UP000191144">
    <property type="component" value="Chromosome H"/>
</dbReference>
<protein>
    <recommendedName>
        <fullName evidence="7">Meiotic nuclear division protein 1</fullName>
    </recommendedName>
</protein>
<dbReference type="GO" id="GO:0000709">
    <property type="term" value="P:meiotic joint molecule formation"/>
    <property type="evidence" value="ECO:0007669"/>
    <property type="project" value="TreeGrafter"/>
</dbReference>
<dbReference type="InterPro" id="IPR005647">
    <property type="entry name" value="Mnd1"/>
</dbReference>
<dbReference type="PANTHER" id="PTHR15938">
    <property type="entry name" value="TBP-1 INTERACTING PROTEIN"/>
    <property type="match status" value="1"/>
</dbReference>